<dbReference type="EMBL" id="CAKKNE010000003">
    <property type="protein sequence ID" value="CAH0372172.1"/>
    <property type="molecule type" value="Genomic_DNA"/>
</dbReference>
<protein>
    <submittedName>
        <fullName evidence="1">Uncharacterized protein</fullName>
    </submittedName>
</protein>
<accession>A0A8J2WXA5</accession>
<reference evidence="1" key="1">
    <citation type="submission" date="2021-11" db="EMBL/GenBank/DDBJ databases">
        <authorList>
            <consortium name="Genoscope - CEA"/>
            <person name="William W."/>
        </authorList>
    </citation>
    <scope>NUCLEOTIDE SEQUENCE</scope>
</reference>
<evidence type="ECO:0000313" key="1">
    <source>
        <dbReference type="EMBL" id="CAH0372172.1"/>
    </source>
</evidence>
<dbReference type="AlphaFoldDB" id="A0A8J2WXA5"/>
<gene>
    <name evidence="1" type="ORF">PECAL_3P21530</name>
</gene>
<dbReference type="Proteomes" id="UP000789595">
    <property type="component" value="Unassembled WGS sequence"/>
</dbReference>
<organism evidence="1 2">
    <name type="scientific">Pelagomonas calceolata</name>
    <dbReference type="NCBI Taxonomy" id="35677"/>
    <lineage>
        <taxon>Eukaryota</taxon>
        <taxon>Sar</taxon>
        <taxon>Stramenopiles</taxon>
        <taxon>Ochrophyta</taxon>
        <taxon>Pelagophyceae</taxon>
        <taxon>Pelagomonadales</taxon>
        <taxon>Pelagomonadaceae</taxon>
        <taxon>Pelagomonas</taxon>
    </lineage>
</organism>
<keyword evidence="2" id="KW-1185">Reference proteome</keyword>
<sequence>MRVVPVEEQPAASGVVVGVVTEQPAPASGVVVGVVTAQPGASSGGAARGVVDQTLAMLDGLADEGGRGSLESLGRWNEKRDDRAMPIKLEAEDPSRDKCKAERNRETMVRVALGRLVDELVRTNASSGILAISYFSEIRGTDNNRRRVTVWGFSWSASPDDTSYQRHGSVAGTASTKYGRYGVYGRRGGGDQTMHENIRFADFEGVVDDIVQDRAWDQIAVYRVTLPSRGLDPWKWAGRPPPPAPEELYTGPRRDGLLSTDEISGDYFAPCLAPFCFCNSMTVVPLGADTIETWRTGCVFFPPCIGPVAEGAVRTRNPGTNAFLNSQNPPFNPDPNSNLMTFSADGTANGCYKKRRTSQKRAFHKVETRDLAGKWCGIGFNPFVALWPFTSFLCTKKKALNQDQYEESGLIWILGLPGCMCGTRTRIYVNGHPTNGFAGAFLNDSDPDLVDHWHRDPGCAASDCFFAKKAG</sequence>
<comment type="caution">
    <text evidence="1">The sequence shown here is derived from an EMBL/GenBank/DDBJ whole genome shotgun (WGS) entry which is preliminary data.</text>
</comment>
<proteinExistence type="predicted"/>
<name>A0A8J2WXA5_9STRA</name>
<evidence type="ECO:0000313" key="2">
    <source>
        <dbReference type="Proteomes" id="UP000789595"/>
    </source>
</evidence>